<organism evidence="7 8">
    <name type="scientific">Batillaria attramentaria</name>
    <dbReference type="NCBI Taxonomy" id="370345"/>
    <lineage>
        <taxon>Eukaryota</taxon>
        <taxon>Metazoa</taxon>
        <taxon>Spiralia</taxon>
        <taxon>Lophotrochozoa</taxon>
        <taxon>Mollusca</taxon>
        <taxon>Gastropoda</taxon>
        <taxon>Caenogastropoda</taxon>
        <taxon>Sorbeoconcha</taxon>
        <taxon>Cerithioidea</taxon>
        <taxon>Batillariidae</taxon>
        <taxon>Batillaria</taxon>
    </lineage>
</organism>
<dbReference type="SUPFAM" id="SSF50978">
    <property type="entry name" value="WD40 repeat-like"/>
    <property type="match status" value="1"/>
</dbReference>
<dbReference type="PANTHER" id="PTHR22746:SF10">
    <property type="entry name" value="GUANINE NUCLEOTIDE EXCHANGE FACTOR SUBUNIT RIC1"/>
    <property type="match status" value="1"/>
</dbReference>
<keyword evidence="8" id="KW-1185">Reference proteome</keyword>
<proteinExistence type="predicted"/>
<evidence type="ECO:0000313" key="8">
    <source>
        <dbReference type="Proteomes" id="UP001519460"/>
    </source>
</evidence>
<feature type="compositionally biased region" description="Basic and acidic residues" evidence="4">
    <location>
        <begin position="1008"/>
        <end position="1022"/>
    </location>
</feature>
<name>A0ABD0L0I6_9CAEN</name>
<evidence type="ECO:0000256" key="1">
    <source>
        <dbReference type="ARBA" id="ARBA00004370"/>
    </source>
</evidence>
<dbReference type="Pfam" id="PF07064">
    <property type="entry name" value="RIC1"/>
    <property type="match status" value="1"/>
</dbReference>
<feature type="compositionally biased region" description="Basic and acidic residues" evidence="4">
    <location>
        <begin position="1400"/>
        <end position="1413"/>
    </location>
</feature>
<keyword evidence="2" id="KW-0472">Membrane</keyword>
<dbReference type="InterPro" id="IPR040096">
    <property type="entry name" value="Ric1"/>
</dbReference>
<protein>
    <recommendedName>
        <fullName evidence="3">Protein RIC1 homolog</fullName>
    </recommendedName>
</protein>
<evidence type="ECO:0000313" key="7">
    <source>
        <dbReference type="EMBL" id="KAK7492934.1"/>
    </source>
</evidence>
<dbReference type="GO" id="GO:0016020">
    <property type="term" value="C:membrane"/>
    <property type="evidence" value="ECO:0007669"/>
    <property type="project" value="UniProtKB-SubCell"/>
</dbReference>
<dbReference type="PANTHER" id="PTHR22746">
    <property type="entry name" value="RAB6A-GEF COMPLEX PARTNER PROTEIN 1"/>
    <property type="match status" value="1"/>
</dbReference>
<dbReference type="EMBL" id="JACVVK020000098">
    <property type="protein sequence ID" value="KAK7492934.1"/>
    <property type="molecule type" value="Genomic_DNA"/>
</dbReference>
<evidence type="ECO:0000259" key="5">
    <source>
        <dbReference type="Pfam" id="PF07064"/>
    </source>
</evidence>
<dbReference type="InterPro" id="IPR015943">
    <property type="entry name" value="WD40/YVTN_repeat-like_dom_sf"/>
</dbReference>
<evidence type="ECO:0000256" key="4">
    <source>
        <dbReference type="SAM" id="MobiDB-lite"/>
    </source>
</evidence>
<feature type="domain" description="RIC1 C-terminal alpha solenoid region" evidence="5">
    <location>
        <begin position="787"/>
        <end position="949"/>
    </location>
</feature>
<reference evidence="7 8" key="1">
    <citation type="journal article" date="2023" name="Sci. Data">
        <title>Genome assembly of the Korean intertidal mud-creeper Batillaria attramentaria.</title>
        <authorList>
            <person name="Patra A.K."/>
            <person name="Ho P.T."/>
            <person name="Jun S."/>
            <person name="Lee S.J."/>
            <person name="Kim Y."/>
            <person name="Won Y.J."/>
        </authorList>
    </citation>
    <scope>NUCLEOTIDE SEQUENCE [LARGE SCALE GENOMIC DNA]</scope>
    <source>
        <strain evidence="7">Wonlab-2016</strain>
    </source>
</reference>
<dbReference type="Pfam" id="PF25440">
    <property type="entry name" value="Beta-prop_RIC1_2nd"/>
    <property type="match status" value="1"/>
</dbReference>
<feature type="compositionally biased region" description="Polar residues" evidence="4">
    <location>
        <begin position="1377"/>
        <end position="1397"/>
    </location>
</feature>
<dbReference type="InterPro" id="IPR036322">
    <property type="entry name" value="WD40_repeat_dom_sf"/>
</dbReference>
<dbReference type="Proteomes" id="UP001519460">
    <property type="component" value="Unassembled WGS sequence"/>
</dbReference>
<feature type="region of interest" description="Disordered" evidence="4">
    <location>
        <begin position="953"/>
        <end position="1022"/>
    </location>
</feature>
<dbReference type="InterPro" id="IPR009771">
    <property type="entry name" value="RIC1_C"/>
</dbReference>
<dbReference type="Pfam" id="PF12894">
    <property type="entry name" value="ANAPC4_WD40"/>
    <property type="match status" value="1"/>
</dbReference>
<feature type="region of interest" description="Disordered" evidence="4">
    <location>
        <begin position="1363"/>
        <end position="1413"/>
    </location>
</feature>
<dbReference type="InterPro" id="IPR024977">
    <property type="entry name" value="Apc4-like_WD40_dom"/>
</dbReference>
<sequence>MYFPIGWPKCLKRAKEKSAVIRHVVSSCDRMFFAVITENSVTLWYTKPCIQIVCYVSSKSLSEEVGSFQQAEWKPDSTMLAIMTSRNCVMFMKKELDLSVPNHHCLYVQQEGSFLSVRDELVVATLDGNLNRLRWNGDRNDKATLHLSDIPVSSDLQQFKASRLSDYGHTTHMEYSPTLGGYSMVLSSGRAVFVIPPSSRSEKKTAHGVWAQELTNATCVAVNHRYRLIAFGAKSGEGLVYMTDEEVGALELSHKLVISSKDFPDAGTVAGSIRCMRWTPDGTALAVAWHNGGLSLWSVYGSLLLCTLGGDYSCTKGHYELYPAPIVCMEWGLEGYHLWVVTKESPPHGTAEAPQMNGDIGSNASDQNGDDDRPCHCEMLQFQFLKSALTVNPCMSNHEHVFLQGEDKLYMSTADTIWRASGHHPSYWGGNTYSNGSHPFIGNKQWQIIPISHSYLASNWPIRYSAVDRAGQCVAVAGKTGFAHYALFNRKWKLFGNETQERDMVVSGGITWWKDFMVLACYNIPGQRDEVRCYPRSCKLDNTFAQVCKVPSPVLLLNTFRDQLIVFCADSHIIIFTLERKNTQPNPSVLINKVQEVSVSSFIPHPLCVAGVFLTSLTSESGSRVQHTSREAESLLLNVSGKLLMFQRDRSGPQIRDNNEDRKKVQLPFCAPSVVATSVENLWTTTRANLGKLQLMDALWLGCGAHGMKVWLPLFPRNEGKAHNFMSRRIMLPFRVDIYPLAVLFEDAVILGAACDALTYNVTSPGNMHEYEMPFCTLERTSQIYLHHILRQLLRRNLGVNALELARSCTELSYFPHVLELLLHEVLEAEATSKDPIPDPLLPRVVAFIQEFPEYLQTIVHCARKTEVALWPYLFSTVGNPKDLFEECLINNNLTTAATYLIILQNLEKPIISRQHATLLLDSALNNKCWDLCSDLVRFLKAIDPNDTDSPIGNSPFYRLSGSGSGGPPTFHTPPRAPAEDPSTFSYSNVSNVGRMRTSSTAGLGENVSRDTPRTKEKVKHTVSDSLINAGKRLVEWPNSTKSTHKQPEPTAEEVYIDMILSRHARKLLASNQLRTLGAFAAHMADFHLVSWLKRERVRSAKVEDFVVALKDIHQQFQWPLPILSPTAFQQLKRSLAASSSSLGSASILDDDLPSPTVDTVEEVATLGGVVTSQQGPLPSDVGTLRHQLSDTLLSAAASDDIFLKPQHLRNMAEDSSVATVEVSDSSSLLGDYELINDTVLGNDLQIAHDLEVISQEVANKGPQQAELELNYLLQIMLEAGCLEWALIIAVVLRDSLAVIRTVNTASMTDTPLDMVARMREGLSYLELWADTECLGYKPFLRTIKGQVTVLAKLVEQTPPSLQLDVGASPSGPPSVQEGNLSPTIQSIHSDSDSTSGDAEPTKDEKSADCVIS</sequence>
<feature type="compositionally biased region" description="Polar residues" evidence="4">
    <location>
        <begin position="983"/>
        <end position="1002"/>
    </location>
</feature>
<evidence type="ECO:0000256" key="2">
    <source>
        <dbReference type="ARBA" id="ARBA00023136"/>
    </source>
</evidence>
<comment type="subcellular location">
    <subcellularLocation>
        <location evidence="1">Membrane</location>
    </subcellularLocation>
</comment>
<feature type="domain" description="Anaphase-promoting complex subunit 4-like WD40" evidence="6">
    <location>
        <begin position="245"/>
        <end position="332"/>
    </location>
</feature>
<accession>A0ABD0L0I6</accession>
<gene>
    <name evidence="7" type="ORF">BaRGS_00015881</name>
</gene>
<evidence type="ECO:0000256" key="3">
    <source>
        <dbReference type="ARBA" id="ARBA00029879"/>
    </source>
</evidence>
<feature type="region of interest" description="Disordered" evidence="4">
    <location>
        <begin position="347"/>
        <end position="369"/>
    </location>
</feature>
<evidence type="ECO:0000259" key="6">
    <source>
        <dbReference type="Pfam" id="PF12894"/>
    </source>
</evidence>
<comment type="caution">
    <text evidence="7">The sequence shown here is derived from an EMBL/GenBank/DDBJ whole genome shotgun (WGS) entry which is preliminary data.</text>
</comment>
<dbReference type="Gene3D" id="2.130.10.10">
    <property type="entry name" value="YVTN repeat-like/Quinoprotein amine dehydrogenase"/>
    <property type="match status" value="1"/>
</dbReference>